<dbReference type="EMBL" id="RQXX01000001">
    <property type="protein sequence ID" value="RVV99725.1"/>
    <property type="molecule type" value="Genomic_DNA"/>
</dbReference>
<dbReference type="InterPro" id="IPR013762">
    <property type="entry name" value="Integrase-like_cat_sf"/>
</dbReference>
<keyword evidence="1" id="KW-0238">DNA-binding</keyword>
<gene>
    <name evidence="4" type="ORF">EKE94_03330</name>
</gene>
<keyword evidence="5" id="KW-1185">Reference proteome</keyword>
<dbReference type="SUPFAM" id="SSF56349">
    <property type="entry name" value="DNA breaking-rejoining enzymes"/>
    <property type="match status" value="1"/>
</dbReference>
<dbReference type="Proteomes" id="UP000285908">
    <property type="component" value="Unassembled WGS sequence"/>
</dbReference>
<reference evidence="4 5" key="1">
    <citation type="submission" date="2018-11" db="EMBL/GenBank/DDBJ databases">
        <title>Mesobaculum littorinae gen. nov., sp. nov., isolated from Littorina scabra that represents a novel genus of the order Rhodobacteraceae.</title>
        <authorList>
            <person name="Li F."/>
        </authorList>
    </citation>
    <scope>NUCLEOTIDE SEQUENCE [LARGE SCALE GENOMIC DNA]</scope>
    <source>
        <strain evidence="4 5">M0103</strain>
    </source>
</reference>
<comment type="caution">
    <text evidence="4">The sequence shown here is derived from an EMBL/GenBank/DDBJ whole genome shotgun (WGS) entry which is preliminary data.</text>
</comment>
<dbReference type="InterPro" id="IPR002104">
    <property type="entry name" value="Integrase_catalytic"/>
</dbReference>
<dbReference type="InterPro" id="IPR010998">
    <property type="entry name" value="Integrase_recombinase_N"/>
</dbReference>
<dbReference type="Gene3D" id="1.10.443.10">
    <property type="entry name" value="Intergrase catalytic core"/>
    <property type="match status" value="1"/>
</dbReference>
<dbReference type="AlphaFoldDB" id="A0A438AM96"/>
<dbReference type="InterPro" id="IPR011010">
    <property type="entry name" value="DNA_brk_join_enz"/>
</dbReference>
<dbReference type="GO" id="GO:0015074">
    <property type="term" value="P:DNA integration"/>
    <property type="evidence" value="ECO:0007669"/>
    <property type="project" value="InterPro"/>
</dbReference>
<evidence type="ECO:0000256" key="2">
    <source>
        <dbReference type="ARBA" id="ARBA00023172"/>
    </source>
</evidence>
<evidence type="ECO:0000313" key="5">
    <source>
        <dbReference type="Proteomes" id="UP000285908"/>
    </source>
</evidence>
<dbReference type="GO" id="GO:0003677">
    <property type="term" value="F:DNA binding"/>
    <property type="evidence" value="ECO:0007669"/>
    <property type="project" value="UniProtKB-KW"/>
</dbReference>
<evidence type="ECO:0000313" key="4">
    <source>
        <dbReference type="EMBL" id="RVV99725.1"/>
    </source>
</evidence>
<proteinExistence type="predicted"/>
<dbReference type="GO" id="GO:0006310">
    <property type="term" value="P:DNA recombination"/>
    <property type="evidence" value="ECO:0007669"/>
    <property type="project" value="UniProtKB-KW"/>
</dbReference>
<keyword evidence="2" id="KW-0233">DNA recombination</keyword>
<evidence type="ECO:0000256" key="1">
    <source>
        <dbReference type="ARBA" id="ARBA00023125"/>
    </source>
</evidence>
<accession>A0A438AM96</accession>
<feature type="domain" description="Tyr recombinase" evidence="3">
    <location>
        <begin position="176"/>
        <end position="342"/>
    </location>
</feature>
<dbReference type="Pfam" id="PF00589">
    <property type="entry name" value="Phage_integrase"/>
    <property type="match status" value="1"/>
</dbReference>
<organism evidence="4 5">
    <name type="scientific">Mesobaculum littorinae</name>
    <dbReference type="NCBI Taxonomy" id="2486419"/>
    <lineage>
        <taxon>Bacteria</taxon>
        <taxon>Pseudomonadati</taxon>
        <taxon>Pseudomonadota</taxon>
        <taxon>Alphaproteobacteria</taxon>
        <taxon>Rhodobacterales</taxon>
        <taxon>Roseobacteraceae</taxon>
        <taxon>Mesobaculum</taxon>
    </lineage>
</organism>
<protein>
    <recommendedName>
        <fullName evidence="3">Tyr recombinase domain-containing protein</fullName>
    </recommendedName>
</protein>
<sequence>MRPPKPRISRPRLNWRWVRGKWEPYHRVTWSEGGKQRCREIKLDWRGDAQELDRLYWLAQAGQHQAQARPSRYTWRECIEAWRRDKVRGAGKVKATTRASYQRPMDAIMEKNGAKDMRKTTRQAVRGAVGKLSDTPRKASRYAQTVSLLWTYARRELDWPLGENPASGLAYYKPARAFEPWPEWMVEKLEEAPASVRIAAQLILGTGQRPSAAITMRRDQFSGEWMSVHDEKGDQWLEVYCPPRLRAFIQDQPVRGSHMLAKNLTEPLGYHAIEKAFRSWRSTLGERAAPYSLHGLRKLAIVELAEAGASDAEIQAVTGQSAEMVAYYRSRASRRRLSKAAQERRK</sequence>
<dbReference type="Gene3D" id="1.10.150.130">
    <property type="match status" value="1"/>
</dbReference>
<dbReference type="RefSeq" id="WP_127905167.1">
    <property type="nucleotide sequence ID" value="NZ_RQXX01000001.1"/>
</dbReference>
<dbReference type="PROSITE" id="PS51898">
    <property type="entry name" value="TYR_RECOMBINASE"/>
    <property type="match status" value="1"/>
</dbReference>
<name>A0A438AM96_9RHOB</name>
<dbReference type="OrthoDB" id="7510934at2"/>
<evidence type="ECO:0000259" key="3">
    <source>
        <dbReference type="PROSITE" id="PS51898"/>
    </source>
</evidence>